<evidence type="ECO:0000313" key="4">
    <source>
        <dbReference type="EMBL" id="KAE8239086.1"/>
    </source>
</evidence>
<proteinExistence type="predicted"/>
<evidence type="ECO:0000256" key="2">
    <source>
        <dbReference type="SAM" id="MobiDB-lite"/>
    </source>
</evidence>
<feature type="non-terminal residue" evidence="4">
    <location>
        <position position="215"/>
    </location>
</feature>
<gene>
    <name evidence="4" type="ORF">A4X13_0g8259</name>
</gene>
<accession>A0A8T8SFN0</accession>
<dbReference type="GO" id="GO:0008270">
    <property type="term" value="F:zinc ion binding"/>
    <property type="evidence" value="ECO:0007669"/>
    <property type="project" value="UniProtKB-KW"/>
</dbReference>
<keyword evidence="1" id="KW-0862">Zinc</keyword>
<keyword evidence="5" id="KW-1185">Reference proteome</keyword>
<feature type="region of interest" description="Disordered" evidence="2">
    <location>
        <begin position="1"/>
        <end position="69"/>
    </location>
</feature>
<evidence type="ECO:0000256" key="1">
    <source>
        <dbReference type="PROSITE-ProRule" id="PRU00042"/>
    </source>
</evidence>
<feature type="compositionally biased region" description="Polar residues" evidence="2">
    <location>
        <begin position="1"/>
        <end position="19"/>
    </location>
</feature>
<evidence type="ECO:0000259" key="3">
    <source>
        <dbReference type="PROSITE" id="PS50157"/>
    </source>
</evidence>
<feature type="compositionally biased region" description="Pro residues" evidence="2">
    <location>
        <begin position="29"/>
        <end position="40"/>
    </location>
</feature>
<reference evidence="4" key="2">
    <citation type="journal article" date="2019" name="IMA Fungus">
        <title>Genome sequencing and comparison of five Tilletia species to identify candidate genes for the detection of regulated species infecting wheat.</title>
        <authorList>
            <person name="Nguyen H.D.T."/>
            <person name="Sultana T."/>
            <person name="Kesanakurti P."/>
            <person name="Hambleton S."/>
        </authorList>
    </citation>
    <scope>NUCLEOTIDE SEQUENCE</scope>
    <source>
        <strain evidence="4">DAOMC 236416</strain>
    </source>
</reference>
<reference evidence="4" key="1">
    <citation type="submission" date="2016-04" db="EMBL/GenBank/DDBJ databases">
        <authorList>
            <person name="Nguyen H.D."/>
            <person name="Samba Siva P."/>
            <person name="Cullis J."/>
            <person name="Levesque C.A."/>
            <person name="Hambleton S."/>
        </authorList>
    </citation>
    <scope>NUCLEOTIDE SEQUENCE</scope>
    <source>
        <strain evidence="4">DAOMC 236416</strain>
    </source>
</reference>
<protein>
    <recommendedName>
        <fullName evidence="3">C2H2-type domain-containing protein</fullName>
    </recommendedName>
</protein>
<comment type="caution">
    <text evidence="4">The sequence shown here is derived from an EMBL/GenBank/DDBJ whole genome shotgun (WGS) entry which is preliminary data.</text>
</comment>
<keyword evidence="1" id="KW-0479">Metal-binding</keyword>
<feature type="domain" description="C2H2-type" evidence="3">
    <location>
        <begin position="137"/>
        <end position="170"/>
    </location>
</feature>
<dbReference type="AlphaFoldDB" id="A0A8T8SFN0"/>
<organism evidence="4 5">
    <name type="scientific">Tilletia indica</name>
    <dbReference type="NCBI Taxonomy" id="43049"/>
    <lineage>
        <taxon>Eukaryota</taxon>
        <taxon>Fungi</taxon>
        <taxon>Dikarya</taxon>
        <taxon>Basidiomycota</taxon>
        <taxon>Ustilaginomycotina</taxon>
        <taxon>Exobasidiomycetes</taxon>
        <taxon>Tilletiales</taxon>
        <taxon>Tilletiaceae</taxon>
        <taxon>Tilletia</taxon>
    </lineage>
</organism>
<evidence type="ECO:0000313" key="5">
    <source>
        <dbReference type="Proteomes" id="UP000077521"/>
    </source>
</evidence>
<dbReference type="EMBL" id="LWDF02001345">
    <property type="protein sequence ID" value="KAE8239086.1"/>
    <property type="molecule type" value="Genomic_DNA"/>
</dbReference>
<keyword evidence="1" id="KW-0863">Zinc-finger</keyword>
<name>A0A8T8SFN0_9BASI</name>
<dbReference type="InterPro" id="IPR013087">
    <property type="entry name" value="Znf_C2H2_type"/>
</dbReference>
<dbReference type="PROSITE" id="PS50157">
    <property type="entry name" value="ZINC_FINGER_C2H2_2"/>
    <property type="match status" value="1"/>
</dbReference>
<dbReference type="Proteomes" id="UP000077521">
    <property type="component" value="Unassembled WGS sequence"/>
</dbReference>
<sequence>MSSPNPQPINTGEAVTSASVPGPRHSTPPISPAPEAPLPGPELAQPSAPTAAEASVVETMRSKPRAPAHWATLQSNWRRKGILTRISELFEEAGAEETYEDFVDRSYILINGVKPSGKAFKETFKVDSEQHSTRRALECCCLFGYGECGEPFSRMANMVRHWTIHRRQPIADTSAGSDETIELSRSAEFQGLVVAVAEAARAPSPPGSRAVATRV</sequence>